<dbReference type="GO" id="GO:0006302">
    <property type="term" value="P:double-strand break repair"/>
    <property type="evidence" value="ECO:0007669"/>
    <property type="project" value="TreeGrafter"/>
</dbReference>
<organism evidence="9 10">
    <name type="scientific">Penaeus vannamei</name>
    <name type="common">Whiteleg shrimp</name>
    <name type="synonym">Litopenaeus vannamei</name>
    <dbReference type="NCBI Taxonomy" id="6689"/>
    <lineage>
        <taxon>Eukaryota</taxon>
        <taxon>Metazoa</taxon>
        <taxon>Ecdysozoa</taxon>
        <taxon>Arthropoda</taxon>
        <taxon>Crustacea</taxon>
        <taxon>Multicrustacea</taxon>
        <taxon>Malacostraca</taxon>
        <taxon>Eumalacostraca</taxon>
        <taxon>Eucarida</taxon>
        <taxon>Decapoda</taxon>
        <taxon>Dendrobranchiata</taxon>
        <taxon>Penaeoidea</taxon>
        <taxon>Penaeidae</taxon>
        <taxon>Penaeus</taxon>
    </lineage>
</organism>
<dbReference type="GO" id="GO:0005730">
    <property type="term" value="C:nucleolus"/>
    <property type="evidence" value="ECO:0007669"/>
    <property type="project" value="TreeGrafter"/>
</dbReference>
<evidence type="ECO:0000256" key="5">
    <source>
        <dbReference type="ARBA" id="ARBA00033987"/>
    </source>
</evidence>
<keyword evidence="10" id="KW-1185">Reference proteome</keyword>
<dbReference type="GO" id="GO:1990404">
    <property type="term" value="F:NAD+-protein mono-ADP-ribosyltransferase activity"/>
    <property type="evidence" value="ECO:0007669"/>
    <property type="project" value="TreeGrafter"/>
</dbReference>
<proteinExistence type="predicted"/>
<gene>
    <name evidence="9" type="ORF">C7M84_003327</name>
</gene>
<sequence length="335" mass="37729">MSRQNVPGRSILNVLHYRASGPASTTASGQRTRRLFRHRVSLRAEGTEMATQNSIRKYLKVKKPRGDRKKLAAASEPEQARGNPAVQAASQAKSRRVHPAVRVKYPNAVVLGDNSCLLIQVSMYNEKKEKHENINKFYVIQALENEGKYYLFTGNQRVGYPTKTAKFQGKKDREDAIKAYQESFRDKVGKRNRGIVTNFACGVYTLLEMDEDEDQETDGSKYSPLGKLSPAQVERGREALRKIEDAIGKQSEAELRLLSCEYYTYIPHKFEMRVPPTLIKDRKGVEDEKEYLKNMLQAYVKEESHSESGESDTSDSSAEPDAAGSRATVINVGVD</sequence>
<keyword evidence="4" id="KW-0520">NAD</keyword>
<dbReference type="SUPFAM" id="SSF47587">
    <property type="entry name" value="Domain of poly(ADP-ribose) polymerase"/>
    <property type="match status" value="1"/>
</dbReference>
<dbReference type="PANTHER" id="PTHR10459">
    <property type="entry name" value="DNA LIGASE"/>
    <property type="match status" value="1"/>
</dbReference>
<dbReference type="PANTHER" id="PTHR10459:SF60">
    <property type="entry name" value="POLY [ADP-RIBOSE] POLYMERASE 2"/>
    <property type="match status" value="1"/>
</dbReference>
<feature type="domain" description="WGR" evidence="8">
    <location>
        <begin position="107"/>
        <end position="206"/>
    </location>
</feature>
<evidence type="ECO:0000313" key="10">
    <source>
        <dbReference type="Proteomes" id="UP000283509"/>
    </source>
</evidence>
<dbReference type="SUPFAM" id="SSF142921">
    <property type="entry name" value="WGR domain-like"/>
    <property type="match status" value="1"/>
</dbReference>
<keyword evidence="2" id="KW-0328">Glycosyltransferase</keyword>
<evidence type="ECO:0000259" key="7">
    <source>
        <dbReference type="PROSITE" id="PS51060"/>
    </source>
</evidence>
<dbReference type="OrthoDB" id="10611514at2759"/>
<dbReference type="InterPro" id="IPR036930">
    <property type="entry name" value="WGR_dom_sf"/>
</dbReference>
<comment type="catalytic activity">
    <reaction evidence="5">
        <text>NAD(+) + (ADP-D-ribosyl)n-acceptor = nicotinamide + (ADP-D-ribosyl)n+1-acceptor + H(+).</text>
        <dbReference type="EC" id="2.4.2.30"/>
    </reaction>
</comment>
<dbReference type="PROSITE" id="PS51977">
    <property type="entry name" value="WGR"/>
    <property type="match status" value="1"/>
</dbReference>
<feature type="region of interest" description="Disordered" evidence="6">
    <location>
        <begin position="63"/>
        <end position="93"/>
    </location>
</feature>
<evidence type="ECO:0000256" key="4">
    <source>
        <dbReference type="ARBA" id="ARBA00023027"/>
    </source>
</evidence>
<dbReference type="GO" id="GO:0003950">
    <property type="term" value="F:NAD+ poly-ADP-ribosyltransferase activity"/>
    <property type="evidence" value="ECO:0007669"/>
    <property type="project" value="UniProtKB-EC"/>
</dbReference>
<dbReference type="Pfam" id="PF02877">
    <property type="entry name" value="PARP_reg"/>
    <property type="match status" value="1"/>
</dbReference>
<evidence type="ECO:0000256" key="3">
    <source>
        <dbReference type="ARBA" id="ARBA00022679"/>
    </source>
</evidence>
<dbReference type="Proteomes" id="UP000283509">
    <property type="component" value="Unassembled WGS sequence"/>
</dbReference>
<dbReference type="PROSITE" id="PS51060">
    <property type="entry name" value="PARP_ALPHA_HD"/>
    <property type="match status" value="1"/>
</dbReference>
<evidence type="ECO:0000256" key="2">
    <source>
        <dbReference type="ARBA" id="ARBA00022676"/>
    </source>
</evidence>
<comment type="caution">
    <text evidence="9">The sequence shown here is derived from an EMBL/GenBank/DDBJ whole genome shotgun (WGS) entry which is preliminary data.</text>
</comment>
<dbReference type="GO" id="GO:0070212">
    <property type="term" value="P:protein poly-ADP-ribosylation"/>
    <property type="evidence" value="ECO:0007669"/>
    <property type="project" value="TreeGrafter"/>
</dbReference>
<dbReference type="Pfam" id="PF05406">
    <property type="entry name" value="WGR"/>
    <property type="match status" value="1"/>
</dbReference>
<dbReference type="InterPro" id="IPR036616">
    <property type="entry name" value="Poly(ADP-ribose)pol_reg_dom_sf"/>
</dbReference>
<dbReference type="Gene3D" id="1.20.142.10">
    <property type="entry name" value="Poly(ADP-ribose) polymerase, regulatory domain"/>
    <property type="match status" value="1"/>
</dbReference>
<accession>A0A3R7PNU5</accession>
<dbReference type="EMBL" id="QCYY01001453">
    <property type="protein sequence ID" value="ROT77953.1"/>
    <property type="molecule type" value="Genomic_DNA"/>
</dbReference>
<name>A0A3R7PNU5_PENVA</name>
<dbReference type="InterPro" id="IPR050800">
    <property type="entry name" value="ARTD/PARP"/>
</dbReference>
<reference evidence="9 10" key="2">
    <citation type="submission" date="2019-01" db="EMBL/GenBank/DDBJ databases">
        <title>The decoding of complex shrimp genome reveals the adaptation for benthos swimmer, frequently molting mechanism and breeding impact on genome.</title>
        <authorList>
            <person name="Sun Y."/>
            <person name="Gao Y."/>
            <person name="Yu Y."/>
        </authorList>
    </citation>
    <scope>NUCLEOTIDE SEQUENCE [LARGE SCALE GENOMIC DNA]</scope>
    <source>
        <tissue evidence="9">Muscle</tissue>
    </source>
</reference>
<dbReference type="STRING" id="6689.A0A3R7PNU5"/>
<protein>
    <recommendedName>
        <fullName evidence="1">NAD(+) ADP-ribosyltransferase</fullName>
        <ecNumber evidence="1">2.4.2.30</ecNumber>
    </recommendedName>
</protein>
<evidence type="ECO:0000256" key="6">
    <source>
        <dbReference type="SAM" id="MobiDB-lite"/>
    </source>
</evidence>
<feature type="domain" description="PARP alpha-helical" evidence="7">
    <location>
        <begin position="182"/>
        <end position="306"/>
    </location>
</feature>
<reference evidence="9 10" key="1">
    <citation type="submission" date="2018-04" db="EMBL/GenBank/DDBJ databases">
        <authorList>
            <person name="Zhang X."/>
            <person name="Yuan J."/>
            <person name="Li F."/>
            <person name="Xiang J."/>
        </authorList>
    </citation>
    <scope>NUCLEOTIDE SEQUENCE [LARGE SCALE GENOMIC DNA]</scope>
    <source>
        <tissue evidence="9">Muscle</tissue>
    </source>
</reference>
<evidence type="ECO:0000259" key="8">
    <source>
        <dbReference type="PROSITE" id="PS51977"/>
    </source>
</evidence>
<evidence type="ECO:0000313" key="9">
    <source>
        <dbReference type="EMBL" id="ROT77953.1"/>
    </source>
</evidence>
<evidence type="ECO:0000256" key="1">
    <source>
        <dbReference type="ARBA" id="ARBA00012020"/>
    </source>
</evidence>
<dbReference type="AlphaFoldDB" id="A0A3R7PNU5"/>
<dbReference type="InterPro" id="IPR008893">
    <property type="entry name" value="WGR_domain"/>
</dbReference>
<dbReference type="InterPro" id="IPR004102">
    <property type="entry name" value="Poly(ADP-ribose)pol_reg_dom"/>
</dbReference>
<keyword evidence="3" id="KW-0808">Transferase</keyword>
<dbReference type="EC" id="2.4.2.30" evidence="1"/>
<feature type="region of interest" description="Disordered" evidence="6">
    <location>
        <begin position="299"/>
        <end position="335"/>
    </location>
</feature>